<accession>T1CB91</accession>
<comment type="caution">
    <text evidence="1">The sequence shown here is derived from an EMBL/GenBank/DDBJ whole genome shotgun (WGS) entry which is preliminary data.</text>
</comment>
<sequence length="142" mass="16424">MAPGALDVQVDHRLVRLERSQAEYWVLSVMLAGLKTMGMRVSPRPLPMQRYRRGFFADAILAVLETLPEALWPTARRKRTYINHVLARAELGANYRPARQLWVRVQQGYYMPNPAMKLRAPRQTDSTMGWVDLDKACNLDWV</sequence>
<proteinExistence type="predicted"/>
<dbReference type="AlphaFoldDB" id="T1CB91"/>
<dbReference type="EMBL" id="AUZY01004482">
    <property type="protein sequence ID" value="EQD62954.1"/>
    <property type="molecule type" value="Genomic_DNA"/>
</dbReference>
<organism evidence="1">
    <name type="scientific">mine drainage metagenome</name>
    <dbReference type="NCBI Taxonomy" id="410659"/>
    <lineage>
        <taxon>unclassified sequences</taxon>
        <taxon>metagenomes</taxon>
        <taxon>ecological metagenomes</taxon>
    </lineage>
</organism>
<name>T1CB91_9ZZZZ</name>
<feature type="non-terminal residue" evidence="1">
    <location>
        <position position="142"/>
    </location>
</feature>
<reference evidence="1" key="1">
    <citation type="submission" date="2013-08" db="EMBL/GenBank/DDBJ databases">
        <authorList>
            <person name="Mendez C."/>
            <person name="Richter M."/>
            <person name="Ferrer M."/>
            <person name="Sanchez J."/>
        </authorList>
    </citation>
    <scope>NUCLEOTIDE SEQUENCE</scope>
</reference>
<reference evidence="1" key="2">
    <citation type="journal article" date="2014" name="ISME J.">
        <title>Microbial stratification in low pH oxic and suboxic macroscopic growths along an acid mine drainage.</title>
        <authorList>
            <person name="Mendez-Garcia C."/>
            <person name="Mesa V."/>
            <person name="Sprenger R.R."/>
            <person name="Richter M."/>
            <person name="Diez M.S."/>
            <person name="Solano J."/>
            <person name="Bargiela R."/>
            <person name="Golyshina O.V."/>
            <person name="Manteca A."/>
            <person name="Ramos J.L."/>
            <person name="Gallego J.R."/>
            <person name="Llorente I."/>
            <person name="Martins Dos Santos V.A."/>
            <person name="Jensen O.N."/>
            <person name="Pelaez A.I."/>
            <person name="Sanchez J."/>
            <person name="Ferrer M."/>
        </authorList>
    </citation>
    <scope>NUCLEOTIDE SEQUENCE</scope>
</reference>
<evidence type="ECO:0000313" key="1">
    <source>
        <dbReference type="EMBL" id="EQD62954.1"/>
    </source>
</evidence>
<protein>
    <submittedName>
        <fullName evidence="1">Ankyrin</fullName>
    </submittedName>
</protein>
<gene>
    <name evidence="1" type="ORF">B1B_07044</name>
</gene>